<name>A0A975GA98_9BACT</name>
<feature type="signal peptide" evidence="1">
    <location>
        <begin position="1"/>
        <end position="18"/>
    </location>
</feature>
<dbReference type="Proteomes" id="UP000676169">
    <property type="component" value="Chromosome"/>
</dbReference>
<dbReference type="KEGG" id="lamb:KBB96_01000"/>
<sequence length="181" mass="19549">MRTILLCLIAGFSLASLHADQTGAEATKKPVSAAIVDVRKLPDWSGDPIGNVEVTYEDKSKDHWTKLATAMMPKVAADGVVGWGDCGKKGTNELLTNDRGTPVGSRLVLCDHGKVTVRISSAMAFIEEWAFEADGKHVVVKSRAAHGPATVQRFLRADGSAVGEVKAFEEKMPEWAKPYKE</sequence>
<dbReference type="EMBL" id="CP073100">
    <property type="protein sequence ID" value="QUE51490.1"/>
    <property type="molecule type" value="Genomic_DNA"/>
</dbReference>
<dbReference type="AlphaFoldDB" id="A0A975GA98"/>
<gene>
    <name evidence="2" type="ORF">KBB96_01000</name>
</gene>
<evidence type="ECO:0000313" key="3">
    <source>
        <dbReference type="Proteomes" id="UP000676169"/>
    </source>
</evidence>
<accession>A0A975GA98</accession>
<keyword evidence="1" id="KW-0732">Signal</keyword>
<reference evidence="2" key="1">
    <citation type="submission" date="2021-04" db="EMBL/GenBank/DDBJ databases">
        <title>Luteolibacter sp. 32A isolated from the skin of an Anderson's salamander (Ambystoma andersonii).</title>
        <authorList>
            <person name="Spergser J."/>
            <person name="Busse H.-J."/>
        </authorList>
    </citation>
    <scope>NUCLEOTIDE SEQUENCE</scope>
    <source>
        <strain evidence="2">32A</strain>
    </source>
</reference>
<dbReference type="RefSeq" id="WP_211631629.1">
    <property type="nucleotide sequence ID" value="NZ_CP073100.1"/>
</dbReference>
<evidence type="ECO:0000313" key="2">
    <source>
        <dbReference type="EMBL" id="QUE51490.1"/>
    </source>
</evidence>
<protein>
    <submittedName>
        <fullName evidence="2">Uncharacterized protein</fullName>
    </submittedName>
</protein>
<organism evidence="2 3">
    <name type="scientific">Luteolibacter ambystomatis</name>
    <dbReference type="NCBI Taxonomy" id="2824561"/>
    <lineage>
        <taxon>Bacteria</taxon>
        <taxon>Pseudomonadati</taxon>
        <taxon>Verrucomicrobiota</taxon>
        <taxon>Verrucomicrobiia</taxon>
        <taxon>Verrucomicrobiales</taxon>
        <taxon>Verrucomicrobiaceae</taxon>
        <taxon>Luteolibacter</taxon>
    </lineage>
</organism>
<feature type="chain" id="PRO_5036940070" evidence="1">
    <location>
        <begin position="19"/>
        <end position="181"/>
    </location>
</feature>
<evidence type="ECO:0000256" key="1">
    <source>
        <dbReference type="SAM" id="SignalP"/>
    </source>
</evidence>
<keyword evidence="3" id="KW-1185">Reference proteome</keyword>
<proteinExistence type="predicted"/>